<keyword evidence="3" id="KW-1185">Reference proteome</keyword>
<accession>A0A3N4LHS2</accession>
<evidence type="ECO:0000256" key="1">
    <source>
        <dbReference type="SAM" id="Phobius"/>
    </source>
</evidence>
<name>A0A3N4LHS2_9PEZI</name>
<dbReference type="Proteomes" id="UP000267821">
    <property type="component" value="Unassembled WGS sequence"/>
</dbReference>
<evidence type="ECO:0000313" key="3">
    <source>
        <dbReference type="Proteomes" id="UP000267821"/>
    </source>
</evidence>
<keyword evidence="1" id="KW-0472">Membrane</keyword>
<dbReference type="AlphaFoldDB" id="A0A3N4LHS2"/>
<protein>
    <submittedName>
        <fullName evidence="2">Uncharacterized protein</fullName>
    </submittedName>
</protein>
<keyword evidence="1" id="KW-1133">Transmembrane helix</keyword>
<keyword evidence="1" id="KW-0812">Transmembrane</keyword>
<dbReference type="InParanoid" id="A0A3N4LHS2"/>
<dbReference type="OrthoDB" id="10595719at2759"/>
<gene>
    <name evidence="2" type="ORF">L211DRAFT_869230</name>
</gene>
<evidence type="ECO:0000313" key="2">
    <source>
        <dbReference type="EMBL" id="RPB22454.1"/>
    </source>
</evidence>
<dbReference type="EMBL" id="ML121551">
    <property type="protein sequence ID" value="RPB22454.1"/>
    <property type="molecule type" value="Genomic_DNA"/>
</dbReference>
<reference evidence="2 3" key="1">
    <citation type="journal article" date="2018" name="Nat. Ecol. Evol.">
        <title>Pezizomycetes genomes reveal the molecular basis of ectomycorrhizal truffle lifestyle.</title>
        <authorList>
            <person name="Murat C."/>
            <person name="Payen T."/>
            <person name="Noel B."/>
            <person name="Kuo A."/>
            <person name="Morin E."/>
            <person name="Chen J."/>
            <person name="Kohler A."/>
            <person name="Krizsan K."/>
            <person name="Balestrini R."/>
            <person name="Da Silva C."/>
            <person name="Montanini B."/>
            <person name="Hainaut M."/>
            <person name="Levati E."/>
            <person name="Barry K.W."/>
            <person name="Belfiori B."/>
            <person name="Cichocki N."/>
            <person name="Clum A."/>
            <person name="Dockter R.B."/>
            <person name="Fauchery L."/>
            <person name="Guy J."/>
            <person name="Iotti M."/>
            <person name="Le Tacon F."/>
            <person name="Lindquist E.A."/>
            <person name="Lipzen A."/>
            <person name="Malagnac F."/>
            <person name="Mello A."/>
            <person name="Molinier V."/>
            <person name="Miyauchi S."/>
            <person name="Poulain J."/>
            <person name="Riccioni C."/>
            <person name="Rubini A."/>
            <person name="Sitrit Y."/>
            <person name="Splivallo R."/>
            <person name="Traeger S."/>
            <person name="Wang M."/>
            <person name="Zifcakova L."/>
            <person name="Wipf D."/>
            <person name="Zambonelli A."/>
            <person name="Paolocci F."/>
            <person name="Nowrousian M."/>
            <person name="Ottonello S."/>
            <person name="Baldrian P."/>
            <person name="Spatafora J.W."/>
            <person name="Henrissat B."/>
            <person name="Nagy L.G."/>
            <person name="Aury J.M."/>
            <person name="Wincker P."/>
            <person name="Grigoriev I.V."/>
            <person name="Bonfante P."/>
            <person name="Martin F.M."/>
        </authorList>
    </citation>
    <scope>NUCLEOTIDE SEQUENCE [LARGE SCALE GENOMIC DNA]</scope>
    <source>
        <strain evidence="2 3">ATCC MYA-4762</strain>
    </source>
</reference>
<feature type="transmembrane region" description="Helical" evidence="1">
    <location>
        <begin position="81"/>
        <end position="97"/>
    </location>
</feature>
<sequence>MSRRSQQARIVVADDKGIESDMVSGFGWMAAVWAYGRVYFSNVPITNSNNPSKLDTLPNMAADAIKTTIPTDPAPPVRKEFIAIMVVVAIFAIIYLVKDFMGQASDRPGSGKR</sequence>
<organism evidence="2 3">
    <name type="scientific">Terfezia boudieri ATCC MYA-4762</name>
    <dbReference type="NCBI Taxonomy" id="1051890"/>
    <lineage>
        <taxon>Eukaryota</taxon>
        <taxon>Fungi</taxon>
        <taxon>Dikarya</taxon>
        <taxon>Ascomycota</taxon>
        <taxon>Pezizomycotina</taxon>
        <taxon>Pezizomycetes</taxon>
        <taxon>Pezizales</taxon>
        <taxon>Pezizaceae</taxon>
        <taxon>Terfezia</taxon>
    </lineage>
</organism>
<proteinExistence type="predicted"/>